<evidence type="ECO:0000313" key="2">
    <source>
        <dbReference type="EMBL" id="CAH1520473.1"/>
    </source>
</evidence>
<sequence>MTQYILLLLSTRTDDCELKIDYSMTYDEFCQYGTPLITFAYRFNKKLWLYILLILYDYFFVKFAGYLMSQPQRT</sequence>
<keyword evidence="1" id="KW-0812">Transmembrane</keyword>
<evidence type="ECO:0000256" key="1">
    <source>
        <dbReference type="SAM" id="Phobius"/>
    </source>
</evidence>
<name>A0AAU9PXJ2_9VIBR</name>
<gene>
    <name evidence="2" type="ORF">THF1D04_10185</name>
</gene>
<evidence type="ECO:0000313" key="3">
    <source>
        <dbReference type="Proteomes" id="UP001295420"/>
    </source>
</evidence>
<comment type="caution">
    <text evidence="2">The sequence shown here is derived from an EMBL/GenBank/DDBJ whole genome shotgun (WGS) entry which is preliminary data.</text>
</comment>
<dbReference type="AlphaFoldDB" id="A0AAU9PXJ2"/>
<keyword evidence="1" id="KW-0472">Membrane</keyword>
<proteinExistence type="predicted"/>
<feature type="transmembrane region" description="Helical" evidence="1">
    <location>
        <begin position="47"/>
        <end position="68"/>
    </location>
</feature>
<organism evidence="2 3">
    <name type="scientific">Vibrio owensii</name>
    <dbReference type="NCBI Taxonomy" id="696485"/>
    <lineage>
        <taxon>Bacteria</taxon>
        <taxon>Pseudomonadati</taxon>
        <taxon>Pseudomonadota</taxon>
        <taxon>Gammaproteobacteria</taxon>
        <taxon>Vibrionales</taxon>
        <taxon>Vibrionaceae</taxon>
        <taxon>Vibrio</taxon>
    </lineage>
</organism>
<keyword evidence="1" id="KW-1133">Transmembrane helix</keyword>
<protein>
    <submittedName>
        <fullName evidence="2">Uncharacterized protein</fullName>
    </submittedName>
</protein>
<accession>A0AAU9PXJ2</accession>
<dbReference type="EMBL" id="CAKMTQ010000001">
    <property type="protein sequence ID" value="CAH1520473.1"/>
    <property type="molecule type" value="Genomic_DNA"/>
</dbReference>
<reference evidence="2" key="1">
    <citation type="submission" date="2022-01" db="EMBL/GenBank/DDBJ databases">
        <authorList>
            <person name="Lagorce A."/>
        </authorList>
    </citation>
    <scope>NUCLEOTIDE SEQUENCE</scope>
    <source>
        <strain evidence="2">Th15_F1_D04</strain>
    </source>
</reference>
<dbReference type="Proteomes" id="UP001295420">
    <property type="component" value="Unassembled WGS sequence"/>
</dbReference>